<organism evidence="8 9">
    <name type="scientific">Harryflintia acetispora</name>
    <dbReference type="NCBI Taxonomy" id="1849041"/>
    <lineage>
        <taxon>Bacteria</taxon>
        <taxon>Bacillati</taxon>
        <taxon>Bacillota</taxon>
        <taxon>Clostridia</taxon>
        <taxon>Eubacteriales</taxon>
        <taxon>Oscillospiraceae</taxon>
        <taxon>Harryflintia</taxon>
    </lineage>
</organism>
<evidence type="ECO:0000256" key="4">
    <source>
        <dbReference type="ARBA" id="ARBA00022692"/>
    </source>
</evidence>
<dbReference type="CDD" id="cd13138">
    <property type="entry name" value="MATE_yoeA_like"/>
    <property type="match status" value="1"/>
</dbReference>
<feature type="transmembrane region" description="Helical" evidence="7">
    <location>
        <begin position="364"/>
        <end position="384"/>
    </location>
</feature>
<name>A0A9X8Y916_9FIRM</name>
<dbReference type="GO" id="GO:0042910">
    <property type="term" value="F:xenobiotic transmembrane transporter activity"/>
    <property type="evidence" value="ECO:0007669"/>
    <property type="project" value="InterPro"/>
</dbReference>
<feature type="transmembrane region" description="Helical" evidence="7">
    <location>
        <begin position="104"/>
        <end position="123"/>
    </location>
</feature>
<dbReference type="Proteomes" id="UP000294682">
    <property type="component" value="Unassembled WGS sequence"/>
</dbReference>
<dbReference type="InterPro" id="IPR002528">
    <property type="entry name" value="MATE_fam"/>
</dbReference>
<evidence type="ECO:0000256" key="7">
    <source>
        <dbReference type="SAM" id="Phobius"/>
    </source>
</evidence>
<keyword evidence="4 7" id="KW-0812">Transmembrane</keyword>
<proteinExistence type="predicted"/>
<evidence type="ECO:0000313" key="9">
    <source>
        <dbReference type="Proteomes" id="UP000294682"/>
    </source>
</evidence>
<keyword evidence="5 7" id="KW-1133">Transmembrane helix</keyword>
<keyword evidence="6 7" id="KW-0472">Membrane</keyword>
<feature type="transmembrane region" description="Helical" evidence="7">
    <location>
        <begin position="396"/>
        <end position="417"/>
    </location>
</feature>
<evidence type="ECO:0000256" key="1">
    <source>
        <dbReference type="ARBA" id="ARBA00004651"/>
    </source>
</evidence>
<comment type="subcellular location">
    <subcellularLocation>
        <location evidence="1">Cell membrane</location>
        <topology evidence="1">Multi-pass membrane protein</topology>
    </subcellularLocation>
</comment>
<dbReference type="AlphaFoldDB" id="A0A9X8Y916"/>
<comment type="caution">
    <text evidence="8">The sequence shown here is derived from an EMBL/GenBank/DDBJ whole genome shotgun (WGS) entry which is preliminary data.</text>
</comment>
<feature type="transmembrane region" description="Helical" evidence="7">
    <location>
        <begin position="423"/>
        <end position="442"/>
    </location>
</feature>
<evidence type="ECO:0000256" key="6">
    <source>
        <dbReference type="ARBA" id="ARBA00023136"/>
    </source>
</evidence>
<keyword evidence="2" id="KW-0813">Transport</keyword>
<feature type="transmembrane region" description="Helical" evidence="7">
    <location>
        <begin position="21"/>
        <end position="40"/>
    </location>
</feature>
<protein>
    <submittedName>
        <fullName evidence="8">MATE family efflux protein</fullName>
    </submittedName>
</protein>
<dbReference type="GO" id="GO:0005886">
    <property type="term" value="C:plasma membrane"/>
    <property type="evidence" value="ECO:0007669"/>
    <property type="project" value="UniProtKB-SubCell"/>
</dbReference>
<keyword evidence="3" id="KW-1003">Cell membrane</keyword>
<dbReference type="InterPro" id="IPR052031">
    <property type="entry name" value="Membrane_Transporter-Flippase"/>
</dbReference>
<gene>
    <name evidence="8" type="ORF">EDD78_102200</name>
</gene>
<feature type="transmembrane region" description="Helical" evidence="7">
    <location>
        <begin position="199"/>
        <end position="221"/>
    </location>
</feature>
<feature type="transmembrane region" description="Helical" evidence="7">
    <location>
        <begin position="55"/>
        <end position="83"/>
    </location>
</feature>
<dbReference type="NCBIfam" id="TIGR00797">
    <property type="entry name" value="matE"/>
    <property type="match status" value="1"/>
</dbReference>
<evidence type="ECO:0000256" key="3">
    <source>
        <dbReference type="ARBA" id="ARBA00022475"/>
    </source>
</evidence>
<evidence type="ECO:0000313" key="8">
    <source>
        <dbReference type="EMBL" id="TCL44576.1"/>
    </source>
</evidence>
<dbReference type="Pfam" id="PF01554">
    <property type="entry name" value="MatE"/>
    <property type="match status" value="2"/>
</dbReference>
<dbReference type="InterPro" id="IPR048279">
    <property type="entry name" value="MdtK-like"/>
</dbReference>
<dbReference type="PANTHER" id="PTHR43549">
    <property type="entry name" value="MULTIDRUG RESISTANCE PROTEIN YPNP-RELATED"/>
    <property type="match status" value="1"/>
</dbReference>
<keyword evidence="9" id="KW-1185">Reference proteome</keyword>
<dbReference type="RefSeq" id="WP_132083987.1">
    <property type="nucleotide sequence ID" value="NZ_SLUK01000002.1"/>
</dbReference>
<feature type="transmembrane region" description="Helical" evidence="7">
    <location>
        <begin position="143"/>
        <end position="162"/>
    </location>
</feature>
<dbReference type="EMBL" id="SLUK01000002">
    <property type="protein sequence ID" value="TCL44576.1"/>
    <property type="molecule type" value="Genomic_DNA"/>
</dbReference>
<feature type="transmembrane region" description="Helical" evidence="7">
    <location>
        <begin position="323"/>
        <end position="344"/>
    </location>
</feature>
<accession>A0A9X8Y916</accession>
<sequence length="464" mass="50576">MADVAKKQAGMTDMTTGNPAKLIFFFSVPLLIGNMFQQLYNMVDSLVVGRFAGEIALAAVGTGFPVVFMMTSFFMGIGMGALVMISQYYGAKDFEQVSNTVNTMYTTVIVGVVPLTILSLLIADPLLRFIKVPENTMADAKTYLIILFLGMIGTLGFNINSGIMQGLGDSKTPLLFLTIACFINIVLDLVFVINFHWGVAGVAIATVIAQIFSWVFGIFYINRKYDFIHISPFKLRFVKPLFVQIIRLGIPSGIQQALFSVGSIAVQSLVNSFGPAFMAGFNVANKLDTFAFLPIQSITNAVTTYVGQNIGAGKLKRVHRGTISALVMCVLVSIVLGGGVILFGSQLMGLFTTSQEVIASGCAYLNRVLPFYVLLALLFVFNSVMRGAGEMVVPMASSILSLWAARVPASYLITHFFGRDNMFFSYAFGWAIGAALTMFFYFKGGWKHKAITYSQYDEAADTDN</sequence>
<evidence type="ECO:0000256" key="5">
    <source>
        <dbReference type="ARBA" id="ARBA00022989"/>
    </source>
</evidence>
<dbReference type="GO" id="GO:0015297">
    <property type="term" value="F:antiporter activity"/>
    <property type="evidence" value="ECO:0007669"/>
    <property type="project" value="InterPro"/>
</dbReference>
<evidence type="ECO:0000256" key="2">
    <source>
        <dbReference type="ARBA" id="ARBA00022448"/>
    </source>
</evidence>
<dbReference type="PIRSF" id="PIRSF006603">
    <property type="entry name" value="DinF"/>
    <property type="match status" value="1"/>
</dbReference>
<reference evidence="8 9" key="1">
    <citation type="submission" date="2019-03" db="EMBL/GenBank/DDBJ databases">
        <title>Genomic Encyclopedia of Type Strains, Phase IV (KMG-IV): sequencing the most valuable type-strain genomes for metagenomic binning, comparative biology and taxonomic classification.</title>
        <authorList>
            <person name="Goeker M."/>
        </authorList>
    </citation>
    <scope>NUCLEOTIDE SEQUENCE [LARGE SCALE GENOMIC DNA]</scope>
    <source>
        <strain evidence="8 9">DSM 100433</strain>
    </source>
</reference>
<dbReference type="PANTHER" id="PTHR43549:SF3">
    <property type="entry name" value="MULTIDRUG RESISTANCE PROTEIN YPNP-RELATED"/>
    <property type="match status" value="1"/>
</dbReference>
<feature type="transmembrane region" description="Helical" evidence="7">
    <location>
        <begin position="174"/>
        <end position="193"/>
    </location>
</feature>